<dbReference type="Proteomes" id="UP001497623">
    <property type="component" value="Unassembled WGS sequence"/>
</dbReference>
<accession>A0AAV2STI0</accession>
<dbReference type="AlphaFoldDB" id="A0AAV2STI0"/>
<dbReference type="SUPFAM" id="SSF82771">
    <property type="entry name" value="GIY-YIG endonuclease"/>
    <property type="match status" value="1"/>
</dbReference>
<keyword evidence="3" id="KW-1185">Reference proteome</keyword>
<feature type="domain" description="GIY-YIG" evidence="1">
    <location>
        <begin position="113"/>
        <end position="204"/>
    </location>
</feature>
<sequence length="229" mass="25967">MFLRAYRYCDSLFMEEEEKRIYEDFNSLGYSKGFIAKAKVSAKKGRAREIRVRSGLEQPKPDREKSRFHISIPYHKSSHGLKGRLASLGVDLTYSNRDSIKSRLALKKKHKPSKGGVYLLKCKKTDCERIYVGQSKDIPKRLTDHTGAKTQASKMYYTTAKHTGDDHEMDTSSGTVVYTSSSLPHRLVIETCMISICNTIHKNTASSCPRDMDTLAPRILSGAPIRWNL</sequence>
<dbReference type="PROSITE" id="PS50164">
    <property type="entry name" value="GIY_YIG"/>
    <property type="match status" value="1"/>
</dbReference>
<proteinExistence type="predicted"/>
<organism evidence="2 3">
    <name type="scientific">Meganyctiphanes norvegica</name>
    <name type="common">Northern krill</name>
    <name type="synonym">Thysanopoda norvegica</name>
    <dbReference type="NCBI Taxonomy" id="48144"/>
    <lineage>
        <taxon>Eukaryota</taxon>
        <taxon>Metazoa</taxon>
        <taxon>Ecdysozoa</taxon>
        <taxon>Arthropoda</taxon>
        <taxon>Crustacea</taxon>
        <taxon>Multicrustacea</taxon>
        <taxon>Malacostraca</taxon>
        <taxon>Eumalacostraca</taxon>
        <taxon>Eucarida</taxon>
        <taxon>Euphausiacea</taxon>
        <taxon>Euphausiidae</taxon>
        <taxon>Meganyctiphanes</taxon>
    </lineage>
</organism>
<evidence type="ECO:0000313" key="2">
    <source>
        <dbReference type="EMBL" id="CAL4241790.1"/>
    </source>
</evidence>
<dbReference type="Pfam" id="PF01541">
    <property type="entry name" value="GIY-YIG"/>
    <property type="match status" value="1"/>
</dbReference>
<name>A0AAV2STI0_MEGNR</name>
<gene>
    <name evidence="2" type="ORF">MNOR_LOCUS40732</name>
</gene>
<feature type="non-terminal residue" evidence="2">
    <location>
        <position position="229"/>
    </location>
</feature>
<dbReference type="EMBL" id="CAXKWB010130568">
    <property type="protein sequence ID" value="CAL4241790.1"/>
    <property type="molecule type" value="Genomic_DNA"/>
</dbReference>
<evidence type="ECO:0000313" key="3">
    <source>
        <dbReference type="Proteomes" id="UP001497623"/>
    </source>
</evidence>
<protein>
    <recommendedName>
        <fullName evidence="1">GIY-YIG domain-containing protein</fullName>
    </recommendedName>
</protein>
<dbReference type="InterPro" id="IPR035901">
    <property type="entry name" value="GIY-YIG_endonuc_sf"/>
</dbReference>
<comment type="caution">
    <text evidence="2">The sequence shown here is derived from an EMBL/GenBank/DDBJ whole genome shotgun (WGS) entry which is preliminary data.</text>
</comment>
<evidence type="ECO:0000259" key="1">
    <source>
        <dbReference type="PROSITE" id="PS50164"/>
    </source>
</evidence>
<dbReference type="CDD" id="cd00719">
    <property type="entry name" value="GIY-YIG_SF"/>
    <property type="match status" value="1"/>
</dbReference>
<reference evidence="2 3" key="1">
    <citation type="submission" date="2024-05" db="EMBL/GenBank/DDBJ databases">
        <authorList>
            <person name="Wallberg A."/>
        </authorList>
    </citation>
    <scope>NUCLEOTIDE SEQUENCE [LARGE SCALE GENOMIC DNA]</scope>
</reference>
<dbReference type="InterPro" id="IPR000305">
    <property type="entry name" value="GIY-YIG_endonuc"/>
</dbReference>
<dbReference type="Gene3D" id="3.40.1440.10">
    <property type="entry name" value="GIY-YIG endonuclease"/>
    <property type="match status" value="1"/>
</dbReference>